<name>A0ABV7TET3_9RHOB</name>
<evidence type="ECO:0000313" key="5">
    <source>
        <dbReference type="EMBL" id="MFC3613806.1"/>
    </source>
</evidence>
<reference evidence="6" key="1">
    <citation type="journal article" date="2019" name="Int. J. Syst. Evol. Microbiol.">
        <title>The Global Catalogue of Microorganisms (GCM) 10K type strain sequencing project: providing services to taxonomists for standard genome sequencing and annotation.</title>
        <authorList>
            <consortium name="The Broad Institute Genomics Platform"/>
            <consortium name="The Broad Institute Genome Sequencing Center for Infectious Disease"/>
            <person name="Wu L."/>
            <person name="Ma J."/>
        </authorList>
    </citation>
    <scope>NUCLEOTIDE SEQUENCE [LARGE SCALE GENOMIC DNA]</scope>
    <source>
        <strain evidence="6">KCTC 42911</strain>
    </source>
</reference>
<accession>A0ABV7TET3</accession>
<feature type="chain" id="PRO_5047106342" evidence="3">
    <location>
        <begin position="20"/>
        <end position="328"/>
    </location>
</feature>
<sequence>MRLLPVIALSLGIACPAVAGVNEVLDDHILPSLSEFSVKTQALADAADRDCRPSALQPAFHDAFDAWIPVGDLRLGPSETGALSIAFWPDARGFTGRTLSRLIADADLVVESADAYAEVSIAARGLYALEMMLYDPEFSTYEADSYSCALTRAIASDMALQAAGLSEAWLGDFAETLRSAGEEGNATFLDEDEALRAIYTQILSSLEFTTDQRLARPLGTFDRPRPARAEARRSGRSLRNAVMASEAAHALASALAERDLPEANAALQRVHDTAERVSDAAFQDITDPQARLRVEALALAVEDLRRAIESEIGASLGIAPGFNAQDGD</sequence>
<dbReference type="Gene3D" id="1.20.1420.20">
    <property type="entry name" value="M75 peptidase, HXXE motif"/>
    <property type="match status" value="1"/>
</dbReference>
<comment type="caution">
    <text evidence="5">The sequence shown here is derived from an EMBL/GenBank/DDBJ whole genome shotgun (WGS) entry which is preliminary data.</text>
</comment>
<evidence type="ECO:0000256" key="2">
    <source>
        <dbReference type="ARBA" id="ARBA00022729"/>
    </source>
</evidence>
<comment type="subcellular location">
    <subcellularLocation>
        <location evidence="1">Cell envelope</location>
    </subcellularLocation>
</comment>
<dbReference type="EMBL" id="JBHRXI010000008">
    <property type="protein sequence ID" value="MFC3613806.1"/>
    <property type="molecule type" value="Genomic_DNA"/>
</dbReference>
<dbReference type="InterPro" id="IPR034984">
    <property type="entry name" value="Imelysin-like_IPPA"/>
</dbReference>
<proteinExistence type="predicted"/>
<dbReference type="InterPro" id="IPR038352">
    <property type="entry name" value="Imelysin_sf"/>
</dbReference>
<feature type="domain" description="Imelysin-like" evidence="4">
    <location>
        <begin position="29"/>
        <end position="306"/>
    </location>
</feature>
<organism evidence="5 6">
    <name type="scientific">Lutimaribacter marinistellae</name>
    <dbReference type="NCBI Taxonomy" id="1820329"/>
    <lineage>
        <taxon>Bacteria</taxon>
        <taxon>Pseudomonadati</taxon>
        <taxon>Pseudomonadota</taxon>
        <taxon>Alphaproteobacteria</taxon>
        <taxon>Rhodobacterales</taxon>
        <taxon>Roseobacteraceae</taxon>
        <taxon>Lutimaribacter</taxon>
    </lineage>
</organism>
<gene>
    <name evidence="5" type="ORF">ACFORG_08560</name>
</gene>
<dbReference type="Proteomes" id="UP001595629">
    <property type="component" value="Unassembled WGS sequence"/>
</dbReference>
<dbReference type="PROSITE" id="PS51257">
    <property type="entry name" value="PROKAR_LIPOPROTEIN"/>
    <property type="match status" value="1"/>
</dbReference>
<evidence type="ECO:0000313" key="6">
    <source>
        <dbReference type="Proteomes" id="UP001595629"/>
    </source>
</evidence>
<evidence type="ECO:0000259" key="4">
    <source>
        <dbReference type="Pfam" id="PF09375"/>
    </source>
</evidence>
<dbReference type="InterPro" id="IPR018976">
    <property type="entry name" value="Imelysin-like"/>
</dbReference>
<dbReference type="CDD" id="cd14659">
    <property type="entry name" value="Imelysin-like_IPPA"/>
    <property type="match status" value="1"/>
</dbReference>
<feature type="signal peptide" evidence="3">
    <location>
        <begin position="1"/>
        <end position="19"/>
    </location>
</feature>
<evidence type="ECO:0000256" key="1">
    <source>
        <dbReference type="ARBA" id="ARBA00004196"/>
    </source>
</evidence>
<dbReference type="RefSeq" id="WP_386734999.1">
    <property type="nucleotide sequence ID" value="NZ_JBHRXI010000008.1"/>
</dbReference>
<dbReference type="Pfam" id="PF09375">
    <property type="entry name" value="Peptidase_M75"/>
    <property type="match status" value="1"/>
</dbReference>
<protein>
    <submittedName>
        <fullName evidence="5">Imelysin family protein</fullName>
    </submittedName>
</protein>
<keyword evidence="2 3" id="KW-0732">Signal</keyword>
<evidence type="ECO:0000256" key="3">
    <source>
        <dbReference type="SAM" id="SignalP"/>
    </source>
</evidence>
<keyword evidence="6" id="KW-1185">Reference proteome</keyword>